<feature type="region of interest" description="Disordered" evidence="1">
    <location>
        <begin position="751"/>
        <end position="786"/>
    </location>
</feature>
<feature type="domain" description="LysM" evidence="2">
    <location>
        <begin position="190"/>
        <end position="237"/>
    </location>
</feature>
<evidence type="ECO:0000313" key="6">
    <source>
        <dbReference type="Proteomes" id="UP001304419"/>
    </source>
</evidence>
<evidence type="ECO:0000313" key="4">
    <source>
        <dbReference type="EMBL" id="WOX29048.1"/>
    </source>
</evidence>
<reference evidence="4 6" key="2">
    <citation type="submission" date="2023-10" db="EMBL/GenBank/DDBJ databases">
        <title>To unveil natural product biosynthetic capacity in Pseudoalteromonas.</title>
        <authorList>
            <person name="Wang J."/>
        </authorList>
    </citation>
    <scope>NUCLEOTIDE SEQUENCE [LARGE SCALE GENOMIC DNA]</scope>
    <source>
        <strain evidence="4 6">DSM 15914</strain>
    </source>
</reference>
<dbReference type="Proteomes" id="UP001304419">
    <property type="component" value="Chromosome 1"/>
</dbReference>
<evidence type="ECO:0000313" key="3">
    <source>
        <dbReference type="EMBL" id="NLR23931.1"/>
    </source>
</evidence>
<evidence type="ECO:0000259" key="2">
    <source>
        <dbReference type="PROSITE" id="PS51782"/>
    </source>
</evidence>
<organism evidence="3 5">
    <name type="scientific">Pseudoalteromonas maricaloris</name>
    <dbReference type="NCBI Taxonomy" id="184924"/>
    <lineage>
        <taxon>Bacteria</taxon>
        <taxon>Pseudomonadati</taxon>
        <taxon>Pseudomonadota</taxon>
        <taxon>Gammaproteobacteria</taxon>
        <taxon>Alteromonadales</taxon>
        <taxon>Pseudoalteromonadaceae</taxon>
        <taxon>Pseudoalteromonas</taxon>
    </lineage>
</organism>
<dbReference type="EMBL" id="WEIA01000021">
    <property type="protein sequence ID" value="NLR23931.1"/>
    <property type="molecule type" value="Genomic_DNA"/>
</dbReference>
<feature type="compositionally biased region" description="Polar residues" evidence="1">
    <location>
        <begin position="11"/>
        <end position="20"/>
    </location>
</feature>
<dbReference type="PROSITE" id="PS51782">
    <property type="entry name" value="LYSM"/>
    <property type="match status" value="1"/>
</dbReference>
<accession>A0A8I2KPK3</accession>
<dbReference type="RefSeq" id="WP_193522533.1">
    <property type="nucleotide sequence ID" value="NZ_CBCSDF010000007.1"/>
</dbReference>
<sequence length="786" mass="86838">MAFDDLISRLGDNQESTSNSTEHEAPSEVQLLAATAMSSIQRRKLPIEIMHVLHGRIWSIIPFRQAPLFRYHSQAQFWILASKRWQRVNYSSFSHHSGERYAFVPYQSLDVKDKPTSYGGENRSAQDFNSLVQADMPRGLSQAEINRTLLGGSKAIKSEVVLEPTVFISNPNNNSKVELKRSQQVYMRFSDHMFRAGDTVESVANQYAGRPDPKLIYGYNDHVNRNNPPKAGDRLRVPSGWDTKVGGSVSNARAVRLQWQGPSKGSAVLDVPKLPPDQLHFWDTRLKLDPGVYVLTASAGSANHSIDVEVLGVKSSAAWIKVRAYYDDEWQTALPLEQVNIHLGNTLIHRKLKLNSSGDKSTDANALERAESTANEAGVVVKSDLPQEGQVTVEVARNEALEAEINNLKSSLHMQLDGAYRDTVSNMSGFQSDWDEYGFAAIAINGAQGAYQGGSKWLEDQADLFEAQTWIDLGKTIKSVAGSAYDTTADYASERFEQLRQSANEMSNWIEEDASEDLLSWNWYQANTQRALDAAEQAYRDVHHDTTQYLNDAADAIKNTSHYASALYTHRHAITNLLDDIAKGEVAKVQQFVDTTLVDIDPELAASIKNTPDFYLVLALIDDHDSALTYVAYASLFMEAVPPNFYAYIGGKGGAYVAIEVCLLLATSLLTLGAGTAARVTALAAKLSANGARAASTSVKVKKAQAAIRAFIRTLEDFNDSTITLKNLGKKLTTARSSGLLLKGKTNSTLTAKKQTTKRQTRCRRCNSEKHTTPRVSKKKGNIDYI</sequence>
<feature type="region of interest" description="Disordered" evidence="1">
    <location>
        <begin position="1"/>
        <end position="26"/>
    </location>
</feature>
<evidence type="ECO:0000313" key="5">
    <source>
        <dbReference type="Proteomes" id="UP000646877"/>
    </source>
</evidence>
<evidence type="ECO:0000256" key="1">
    <source>
        <dbReference type="SAM" id="MobiDB-lite"/>
    </source>
</evidence>
<name>A0A8I2KPK3_9GAMM</name>
<dbReference type="AlphaFoldDB" id="A0A8I2KPK3"/>
<dbReference type="Proteomes" id="UP000646877">
    <property type="component" value="Unassembled WGS sequence"/>
</dbReference>
<protein>
    <recommendedName>
        <fullName evidence="2">LysM domain-containing protein</fullName>
    </recommendedName>
</protein>
<proteinExistence type="predicted"/>
<reference evidence="3" key="1">
    <citation type="submission" date="2019-10" db="EMBL/GenBank/DDBJ databases">
        <authorList>
            <person name="Paulsen S."/>
        </authorList>
    </citation>
    <scope>NUCLEOTIDE SEQUENCE</scope>
    <source>
        <strain evidence="3">LMG 19692</strain>
    </source>
</reference>
<dbReference type="InterPro" id="IPR018392">
    <property type="entry name" value="LysM"/>
</dbReference>
<gene>
    <name evidence="3" type="ORF">F9Y85_21980</name>
    <name evidence="4" type="ORF">R5H13_01890</name>
</gene>
<dbReference type="EMBL" id="CP137578">
    <property type="protein sequence ID" value="WOX29048.1"/>
    <property type="molecule type" value="Genomic_DNA"/>
</dbReference>
<keyword evidence="6" id="KW-1185">Reference proteome</keyword>
<feature type="compositionally biased region" description="Basic residues" evidence="1">
    <location>
        <begin position="755"/>
        <end position="765"/>
    </location>
</feature>